<protein>
    <submittedName>
        <fullName evidence="1">Uncharacterized protein</fullName>
    </submittedName>
</protein>
<reference evidence="1" key="1">
    <citation type="submission" date="2021-01" db="EMBL/GenBank/DDBJ databases">
        <title>Metabolic potential, ecology and presence of endohyphal bacteria is reflected in genomic diversity of Mucoromycotina.</title>
        <authorList>
            <person name="Muszewska A."/>
            <person name="Okrasinska A."/>
            <person name="Steczkiewicz K."/>
            <person name="Drgas O."/>
            <person name="Orlowska M."/>
            <person name="Perlinska-Lenart U."/>
            <person name="Aleksandrzak-Piekarczyk T."/>
            <person name="Szatraj K."/>
            <person name="Zielenkiewicz U."/>
            <person name="Pilsyk S."/>
            <person name="Malc E."/>
            <person name="Mieczkowski P."/>
            <person name="Kruszewska J.S."/>
            <person name="Biernat P."/>
            <person name="Pawlowska J."/>
        </authorList>
    </citation>
    <scope>NUCLEOTIDE SEQUENCE</scope>
    <source>
        <strain evidence="1">WA0000018081</strain>
    </source>
</reference>
<dbReference type="Proteomes" id="UP000613177">
    <property type="component" value="Unassembled WGS sequence"/>
</dbReference>
<dbReference type="OrthoDB" id="2202398at2759"/>
<evidence type="ECO:0000313" key="1">
    <source>
        <dbReference type="EMBL" id="KAG2229831.1"/>
    </source>
</evidence>
<comment type="caution">
    <text evidence="1">The sequence shown here is derived from an EMBL/GenBank/DDBJ whole genome shotgun (WGS) entry which is preliminary data.</text>
</comment>
<dbReference type="EMBL" id="JAEPRE010000240">
    <property type="protein sequence ID" value="KAG2229831.1"/>
    <property type="molecule type" value="Genomic_DNA"/>
</dbReference>
<keyword evidence="2" id="KW-1185">Reference proteome</keyword>
<name>A0A8H7SK97_9FUNG</name>
<evidence type="ECO:0000313" key="2">
    <source>
        <dbReference type="Proteomes" id="UP000613177"/>
    </source>
</evidence>
<accession>A0A8H7SK97</accession>
<proteinExistence type="predicted"/>
<gene>
    <name evidence="1" type="ORF">INT48_001079</name>
</gene>
<sequence length="108" mass="12019">MQKPLLKALRKAFTKGQGLGLVSKNTNTHRVYVLALRTNDGCNHASDKPVIFNVTLSGIILQDYEYIKAYLLKLFSEHGTVLDIVLYEDDFTGSWFSVTSILGIPGDN</sequence>
<dbReference type="AlphaFoldDB" id="A0A8H7SK97"/>
<organism evidence="1 2">
    <name type="scientific">Thamnidium elegans</name>
    <dbReference type="NCBI Taxonomy" id="101142"/>
    <lineage>
        <taxon>Eukaryota</taxon>
        <taxon>Fungi</taxon>
        <taxon>Fungi incertae sedis</taxon>
        <taxon>Mucoromycota</taxon>
        <taxon>Mucoromycotina</taxon>
        <taxon>Mucoromycetes</taxon>
        <taxon>Mucorales</taxon>
        <taxon>Mucorineae</taxon>
        <taxon>Mucoraceae</taxon>
        <taxon>Thamnidium</taxon>
    </lineage>
</organism>